<sequence length="264" mass="28711">MSISSGSKYPNSRLRRTNPPGAAPVTQSSSPSLSPSSSSSSLSSSSSSSSSSNTSSSSSPATSLSSSAPPTRESWRPQAASHPSKTVGSWRSGGPLQPTDKKTSWAKKGAIGHLPTYSADDHKDSCLAKKIEGETFKVEGFFSHPVLILSDPDDKGRVKIFPLTTWGGKSIEEKWKDMEDSKKAKKFSHFCQIEHPGVEATLPELSLMDGGRIQRRSYVNMETCWEVEESILNKYRGNKGDSVLFVTPRSFKIVENYANSKQML</sequence>
<accession>A0ABR1LC85</accession>
<feature type="compositionally biased region" description="Low complexity" evidence="1">
    <location>
        <begin position="28"/>
        <end position="71"/>
    </location>
</feature>
<proteinExistence type="predicted"/>
<keyword evidence="3" id="KW-1185">Reference proteome</keyword>
<gene>
    <name evidence="2" type="ORF">J3D65DRAFT_606225</name>
</gene>
<dbReference type="GeneID" id="92031336"/>
<reference evidence="2 3" key="1">
    <citation type="submission" date="2024-04" db="EMBL/GenBank/DDBJ databases">
        <title>Phyllosticta paracitricarpa is synonymous to the EU quarantine fungus P. citricarpa based on phylogenomic analyses.</title>
        <authorList>
            <consortium name="Lawrence Berkeley National Laboratory"/>
            <person name="Van ingen-buijs V.A."/>
            <person name="Van westerhoven A.C."/>
            <person name="Haridas S."/>
            <person name="Skiadas P."/>
            <person name="Martin F."/>
            <person name="Groenewald J.Z."/>
            <person name="Crous P.W."/>
            <person name="Seidl M.F."/>
        </authorList>
    </citation>
    <scope>NUCLEOTIDE SEQUENCE [LARGE SCALE GENOMIC DNA]</scope>
    <source>
        <strain evidence="2 3">CPC 17464</strain>
    </source>
</reference>
<dbReference type="RefSeq" id="XP_066651948.1">
    <property type="nucleotide sequence ID" value="XM_066798430.1"/>
</dbReference>
<feature type="region of interest" description="Disordered" evidence="1">
    <location>
        <begin position="1"/>
        <end position="106"/>
    </location>
</feature>
<protein>
    <submittedName>
        <fullName evidence="2">Uncharacterized protein</fullName>
    </submittedName>
</protein>
<dbReference type="Proteomes" id="UP001360953">
    <property type="component" value="Unassembled WGS sequence"/>
</dbReference>
<feature type="compositionally biased region" description="Polar residues" evidence="1">
    <location>
        <begin position="1"/>
        <end position="10"/>
    </location>
</feature>
<dbReference type="PANTHER" id="PTHR37048">
    <property type="entry name" value="QUESTIONABLE PROTEIN"/>
    <property type="match status" value="1"/>
</dbReference>
<name>A0ABR1LC85_9PEZI</name>
<comment type="caution">
    <text evidence="2">The sequence shown here is derived from an EMBL/GenBank/DDBJ whole genome shotgun (WGS) entry which is preliminary data.</text>
</comment>
<evidence type="ECO:0000256" key="1">
    <source>
        <dbReference type="SAM" id="MobiDB-lite"/>
    </source>
</evidence>
<dbReference type="EMBL" id="JBBPEH010000011">
    <property type="protein sequence ID" value="KAK7532280.1"/>
    <property type="molecule type" value="Genomic_DNA"/>
</dbReference>
<organism evidence="2 3">
    <name type="scientific">Phyllosticta citribraziliensis</name>
    <dbReference type="NCBI Taxonomy" id="989973"/>
    <lineage>
        <taxon>Eukaryota</taxon>
        <taxon>Fungi</taxon>
        <taxon>Dikarya</taxon>
        <taxon>Ascomycota</taxon>
        <taxon>Pezizomycotina</taxon>
        <taxon>Dothideomycetes</taxon>
        <taxon>Dothideomycetes incertae sedis</taxon>
        <taxon>Botryosphaeriales</taxon>
        <taxon>Phyllostictaceae</taxon>
        <taxon>Phyllosticta</taxon>
    </lineage>
</organism>
<dbReference type="PANTHER" id="PTHR37048:SF2">
    <property type="entry name" value="QUESTIONABLE PROTEIN"/>
    <property type="match status" value="1"/>
</dbReference>
<evidence type="ECO:0000313" key="2">
    <source>
        <dbReference type="EMBL" id="KAK7532280.1"/>
    </source>
</evidence>
<evidence type="ECO:0000313" key="3">
    <source>
        <dbReference type="Proteomes" id="UP001360953"/>
    </source>
</evidence>